<dbReference type="PANTHER" id="PTHR48228">
    <property type="entry name" value="SUCCINYL-COA--D-CITRAMALATE COA-TRANSFERASE"/>
    <property type="match status" value="1"/>
</dbReference>
<gene>
    <name evidence="1" type="ORF">D3871_23945</name>
</gene>
<proteinExistence type="predicted"/>
<dbReference type="PANTHER" id="PTHR48228:SF5">
    <property type="entry name" value="ALPHA-METHYLACYL-COA RACEMASE"/>
    <property type="match status" value="1"/>
</dbReference>
<dbReference type="Pfam" id="PF02515">
    <property type="entry name" value="CoA_transf_3"/>
    <property type="match status" value="1"/>
</dbReference>
<dbReference type="InterPro" id="IPR023606">
    <property type="entry name" value="CoA-Trfase_III_dom_1_sf"/>
</dbReference>
<dbReference type="InterPro" id="IPR003673">
    <property type="entry name" value="CoA-Trfase_fam_III"/>
</dbReference>
<dbReference type="InterPro" id="IPR050509">
    <property type="entry name" value="CoA-transferase_III"/>
</dbReference>
<dbReference type="EMBL" id="QYUO01000003">
    <property type="protein sequence ID" value="RJF91748.1"/>
    <property type="molecule type" value="Genomic_DNA"/>
</dbReference>
<reference evidence="2" key="1">
    <citation type="submission" date="2018-09" db="EMBL/GenBank/DDBJ databases">
        <authorList>
            <person name="Zhu H."/>
        </authorList>
    </citation>
    <scope>NUCLEOTIDE SEQUENCE [LARGE SCALE GENOMIC DNA]</scope>
    <source>
        <strain evidence="2">K1R23-30</strain>
    </source>
</reference>
<comment type="caution">
    <text evidence="1">The sequence shown here is derived from an EMBL/GenBank/DDBJ whole genome shotgun (WGS) entry which is preliminary data.</text>
</comment>
<dbReference type="SUPFAM" id="SSF89796">
    <property type="entry name" value="CoA-transferase family III (CaiB/BaiF)"/>
    <property type="match status" value="1"/>
</dbReference>
<dbReference type="GO" id="GO:0016740">
    <property type="term" value="F:transferase activity"/>
    <property type="evidence" value="ECO:0007669"/>
    <property type="project" value="UniProtKB-KW"/>
</dbReference>
<dbReference type="OrthoDB" id="8523055at2"/>
<protein>
    <submittedName>
        <fullName evidence="1">CoA transferase</fullName>
    </submittedName>
</protein>
<accession>A0A3A3FH74</accession>
<name>A0A3A3FH74_9BURK</name>
<dbReference type="Gene3D" id="3.40.50.10540">
    <property type="entry name" value="Crotonobetainyl-coa:carnitine coa-transferase, domain 1"/>
    <property type="match status" value="1"/>
</dbReference>
<sequence length="372" mass="39909">MMRPLEGVRVLDFSTLLPGPLATLILAEAGAEVIKIERPGRGDEMRSYTPKFDDDSVNFALLNRGKRSIAIDLKDAGVVDRLRGLIESADIVVEQFRPGVMDRLGLGYEALSKINPRIIYCAITGYGQTGPKADVAAHDLNYVADAGMLGLSAGSDGAPVLPPALIADIAGGTYPAVVNILLALRQRDRTGKGCKLDIAMAENLFTFLYWAIGNGESEGKWPVPGGELVTGGSPRYQIYRTSDGKFIAAGPLEDKFWVNFVDAIGAPRELLEDSEDPAGVRAAVAAIIAARPAAHWKSCFEGKDVCSVIVATMQEAMQDEHFRARGVFSRELESNGHRTTALPTPVAGDFRADAKSATYPKLGEANKDFGLD</sequence>
<evidence type="ECO:0000313" key="1">
    <source>
        <dbReference type="EMBL" id="RJF91748.1"/>
    </source>
</evidence>
<keyword evidence="1" id="KW-0808">Transferase</keyword>
<dbReference type="AlphaFoldDB" id="A0A3A3FH74"/>
<organism evidence="1 2">
    <name type="scientific">Noviherbaspirillum saxi</name>
    <dbReference type="NCBI Taxonomy" id="2320863"/>
    <lineage>
        <taxon>Bacteria</taxon>
        <taxon>Pseudomonadati</taxon>
        <taxon>Pseudomonadota</taxon>
        <taxon>Betaproteobacteria</taxon>
        <taxon>Burkholderiales</taxon>
        <taxon>Oxalobacteraceae</taxon>
        <taxon>Noviherbaspirillum</taxon>
    </lineage>
</organism>
<dbReference type="InterPro" id="IPR044855">
    <property type="entry name" value="CoA-Trfase_III_dom3_sf"/>
</dbReference>
<dbReference type="RefSeq" id="WP_119771646.1">
    <property type="nucleotide sequence ID" value="NZ_QYUO01000003.1"/>
</dbReference>
<keyword evidence="2" id="KW-1185">Reference proteome</keyword>
<dbReference type="Proteomes" id="UP000265955">
    <property type="component" value="Unassembled WGS sequence"/>
</dbReference>
<evidence type="ECO:0000313" key="2">
    <source>
        <dbReference type="Proteomes" id="UP000265955"/>
    </source>
</evidence>
<dbReference type="Gene3D" id="3.30.1540.10">
    <property type="entry name" value="formyl-coa transferase, domain 3"/>
    <property type="match status" value="1"/>
</dbReference>